<sequence>MIYSLSIEEEKQILIQQFTKAAGKHRELLDLMLDAYPKALPTSTLQKGLATPGYHAFQSTLRNAQIFIQVKTYQCNNTNQMLHSFDTQAIERVRVQRLLNQCSCF</sequence>
<dbReference type="AlphaFoldDB" id="A0A2N7JRZ0"/>
<comment type="caution">
    <text evidence="1">The sequence shown here is derived from an EMBL/GenBank/DDBJ whole genome shotgun (WGS) entry which is preliminary data.</text>
</comment>
<organism evidence="1 2">
    <name type="scientific">Vibrio splendidus</name>
    <dbReference type="NCBI Taxonomy" id="29497"/>
    <lineage>
        <taxon>Bacteria</taxon>
        <taxon>Pseudomonadati</taxon>
        <taxon>Pseudomonadota</taxon>
        <taxon>Gammaproteobacteria</taxon>
        <taxon>Vibrionales</taxon>
        <taxon>Vibrionaceae</taxon>
        <taxon>Vibrio</taxon>
    </lineage>
</organism>
<dbReference type="RefSeq" id="WP_102552005.1">
    <property type="nucleotide sequence ID" value="NZ_MCZF01000087.1"/>
</dbReference>
<gene>
    <name evidence="1" type="ORF">BCT54_21900</name>
</gene>
<name>A0A2N7JRZ0_VIBSP</name>
<evidence type="ECO:0000313" key="2">
    <source>
        <dbReference type="Proteomes" id="UP000235533"/>
    </source>
</evidence>
<dbReference type="EMBL" id="MCZF01000087">
    <property type="protein sequence ID" value="PMM56348.1"/>
    <property type="molecule type" value="Genomic_DNA"/>
</dbReference>
<dbReference type="Proteomes" id="UP000235533">
    <property type="component" value="Unassembled WGS sequence"/>
</dbReference>
<reference evidence="2" key="1">
    <citation type="submission" date="2016-07" db="EMBL/GenBank/DDBJ databases">
        <title>Nontailed viruses are major unrecognized killers of bacteria in the ocean.</title>
        <authorList>
            <person name="Kauffman K."/>
            <person name="Hussain F."/>
            <person name="Yang J."/>
            <person name="Arevalo P."/>
            <person name="Brown J."/>
            <person name="Cutler M."/>
            <person name="Kelly L."/>
            <person name="Polz M.F."/>
        </authorList>
    </citation>
    <scope>NUCLEOTIDE SEQUENCE [LARGE SCALE GENOMIC DNA]</scope>
    <source>
        <strain evidence="2">10N.261.48.B5</strain>
    </source>
</reference>
<accession>A0A2N7JRZ0</accession>
<evidence type="ECO:0000313" key="1">
    <source>
        <dbReference type="EMBL" id="PMM56348.1"/>
    </source>
</evidence>
<proteinExistence type="predicted"/>
<protein>
    <submittedName>
        <fullName evidence="1">Uncharacterized protein</fullName>
    </submittedName>
</protein>